<keyword evidence="4" id="KW-1185">Reference proteome</keyword>
<dbReference type="AlphaFoldDB" id="A0A1M7XYV7"/>
<evidence type="ECO:0000259" key="2">
    <source>
        <dbReference type="SMART" id="SM00331"/>
    </source>
</evidence>
<dbReference type="EMBL" id="FRFE01000002">
    <property type="protein sequence ID" value="SHO44209.1"/>
    <property type="molecule type" value="Genomic_DNA"/>
</dbReference>
<dbReference type="SUPFAM" id="SSF81606">
    <property type="entry name" value="PP2C-like"/>
    <property type="match status" value="1"/>
</dbReference>
<evidence type="ECO:0000313" key="3">
    <source>
        <dbReference type="EMBL" id="SHO44209.1"/>
    </source>
</evidence>
<gene>
    <name evidence="3" type="ORF">SAMN02745220_00703</name>
</gene>
<feature type="domain" description="PPM-type phosphatase" evidence="2">
    <location>
        <begin position="40"/>
        <end position="265"/>
    </location>
</feature>
<dbReference type="RefSeq" id="WP_073612054.1">
    <property type="nucleotide sequence ID" value="NZ_FRFE01000002.1"/>
</dbReference>
<reference evidence="3 4" key="1">
    <citation type="submission" date="2016-12" db="EMBL/GenBank/DDBJ databases">
        <authorList>
            <person name="Song W.-J."/>
            <person name="Kurnit D.M."/>
        </authorList>
    </citation>
    <scope>NUCLEOTIDE SEQUENCE [LARGE SCALE GENOMIC DNA]</scope>
    <source>
        <strain evidence="3 4">DSM 18488</strain>
    </source>
</reference>
<dbReference type="Pfam" id="PF07228">
    <property type="entry name" value="SpoIIE"/>
    <property type="match status" value="1"/>
</dbReference>
<sequence length="270" mass="30213">MIANTYDRRQFSRHDLTIDSIEHELAIAGKIQRSFFPSCSQCLGCYELAGNSISCTGIGGDYFDFFLNLDCPHQTAKIVVADVSGHGIDAALLMSSARAFIRSHWSRSKKPDKFISKVNRHFCLDNTRTGHFMTLFYLDVDLDTGNGSWVRAGHDPALLLTPDLDKFYELKGFGLPIGVDCDYCYNAYQFARPPEGTIIAIGTDGIWNAINEDGEFFSKDRFKELLRISSHLSAEEIVDVVFQELAVFCKNVPLDDDITLVIIKALASNF</sequence>
<dbReference type="PANTHER" id="PTHR43156">
    <property type="entry name" value="STAGE II SPORULATION PROTEIN E-RELATED"/>
    <property type="match status" value="1"/>
</dbReference>
<dbReference type="InterPro" id="IPR001932">
    <property type="entry name" value="PPM-type_phosphatase-like_dom"/>
</dbReference>
<protein>
    <submittedName>
        <fullName evidence="3">Stage II sporulation protein E (SpoIIE)</fullName>
    </submittedName>
</protein>
<dbReference type="GO" id="GO:0016791">
    <property type="term" value="F:phosphatase activity"/>
    <property type="evidence" value="ECO:0007669"/>
    <property type="project" value="TreeGrafter"/>
</dbReference>
<organism evidence="3 4">
    <name type="scientific">Desulfopila aestuarii DSM 18488</name>
    <dbReference type="NCBI Taxonomy" id="1121416"/>
    <lineage>
        <taxon>Bacteria</taxon>
        <taxon>Pseudomonadati</taxon>
        <taxon>Thermodesulfobacteriota</taxon>
        <taxon>Desulfobulbia</taxon>
        <taxon>Desulfobulbales</taxon>
        <taxon>Desulfocapsaceae</taxon>
        <taxon>Desulfopila</taxon>
    </lineage>
</organism>
<dbReference type="STRING" id="1121416.SAMN02745220_00703"/>
<accession>A0A1M7XYV7</accession>
<evidence type="ECO:0000256" key="1">
    <source>
        <dbReference type="ARBA" id="ARBA00022801"/>
    </source>
</evidence>
<dbReference type="SMART" id="SM00331">
    <property type="entry name" value="PP2C_SIG"/>
    <property type="match status" value="1"/>
</dbReference>
<evidence type="ECO:0000313" key="4">
    <source>
        <dbReference type="Proteomes" id="UP000184603"/>
    </source>
</evidence>
<dbReference type="InterPro" id="IPR052016">
    <property type="entry name" value="Bact_Sigma-Reg"/>
</dbReference>
<dbReference type="Gene3D" id="3.60.40.10">
    <property type="entry name" value="PPM-type phosphatase domain"/>
    <property type="match status" value="1"/>
</dbReference>
<proteinExistence type="predicted"/>
<keyword evidence="1" id="KW-0378">Hydrolase</keyword>
<name>A0A1M7XYV7_9BACT</name>
<dbReference type="OrthoDB" id="343514at2"/>
<dbReference type="Proteomes" id="UP000184603">
    <property type="component" value="Unassembled WGS sequence"/>
</dbReference>
<dbReference type="PANTHER" id="PTHR43156:SF2">
    <property type="entry name" value="STAGE II SPORULATION PROTEIN E"/>
    <property type="match status" value="1"/>
</dbReference>
<dbReference type="InterPro" id="IPR036457">
    <property type="entry name" value="PPM-type-like_dom_sf"/>
</dbReference>